<feature type="DNA-binding region" description="H-T-H motif" evidence="2">
    <location>
        <begin position="13"/>
        <end position="32"/>
    </location>
</feature>
<dbReference type="InterPro" id="IPR009057">
    <property type="entry name" value="Homeodomain-like_sf"/>
</dbReference>
<dbReference type="Proteomes" id="UP000199233">
    <property type="component" value="Unassembled WGS sequence"/>
</dbReference>
<accession>A0A1H9BMV8</accession>
<protein>
    <submittedName>
        <fullName evidence="4">Transcriptional regulator, TetR family</fullName>
    </submittedName>
</protein>
<reference evidence="5" key="1">
    <citation type="submission" date="2016-10" db="EMBL/GenBank/DDBJ databases">
        <authorList>
            <person name="Varghese N."/>
            <person name="Submissions S."/>
        </authorList>
    </citation>
    <scope>NUCLEOTIDE SEQUENCE [LARGE SCALE GENOMIC DNA]</scope>
    <source>
        <strain evidence="5">DSM 25927</strain>
    </source>
</reference>
<evidence type="ECO:0000313" key="5">
    <source>
        <dbReference type="Proteomes" id="UP000199233"/>
    </source>
</evidence>
<dbReference type="GO" id="GO:0003677">
    <property type="term" value="F:DNA binding"/>
    <property type="evidence" value="ECO:0007669"/>
    <property type="project" value="UniProtKB-UniRule"/>
</dbReference>
<evidence type="ECO:0000313" key="4">
    <source>
        <dbReference type="EMBL" id="SEP90290.1"/>
    </source>
</evidence>
<dbReference type="EMBL" id="FOFS01000002">
    <property type="protein sequence ID" value="SEP90290.1"/>
    <property type="molecule type" value="Genomic_DNA"/>
</dbReference>
<dbReference type="InterPro" id="IPR001647">
    <property type="entry name" value="HTH_TetR"/>
</dbReference>
<dbReference type="AlphaFoldDB" id="A0A1H9BMV8"/>
<gene>
    <name evidence="4" type="ORF">SAMN04488038_102155</name>
</gene>
<dbReference type="SUPFAM" id="SSF46689">
    <property type="entry name" value="Homeodomain-like"/>
    <property type="match status" value="1"/>
</dbReference>
<name>A0A1H9BMV8_9GAMM</name>
<sequence>MAEFAEAGFSGTDSNRIARRAGYAPQTFYRWYADKTAIFIAVYRDWEEQEMQLLTKLVAAQAAPARLAEAIIRHHQTHRRFRHSLRQLTVSDASVAQAREDSRRRQVARIRALYGLPAAQTAPLLIRLLQIERLADAAADGELRALGLSRARLRAAIAQLIAPVQAPGR</sequence>
<dbReference type="STRING" id="489703.SAMN04488038_102155"/>
<proteinExistence type="predicted"/>
<keyword evidence="1 2" id="KW-0238">DNA-binding</keyword>
<evidence type="ECO:0000256" key="1">
    <source>
        <dbReference type="ARBA" id="ARBA00023125"/>
    </source>
</evidence>
<organism evidence="4 5">
    <name type="scientific">Solimonas aquatica</name>
    <dbReference type="NCBI Taxonomy" id="489703"/>
    <lineage>
        <taxon>Bacteria</taxon>
        <taxon>Pseudomonadati</taxon>
        <taxon>Pseudomonadota</taxon>
        <taxon>Gammaproteobacteria</taxon>
        <taxon>Nevskiales</taxon>
        <taxon>Nevskiaceae</taxon>
        <taxon>Solimonas</taxon>
    </lineage>
</organism>
<dbReference type="PROSITE" id="PS50977">
    <property type="entry name" value="HTH_TETR_2"/>
    <property type="match status" value="1"/>
</dbReference>
<evidence type="ECO:0000256" key="2">
    <source>
        <dbReference type="PROSITE-ProRule" id="PRU00335"/>
    </source>
</evidence>
<keyword evidence="5" id="KW-1185">Reference proteome</keyword>
<dbReference type="Pfam" id="PF00440">
    <property type="entry name" value="TetR_N"/>
    <property type="match status" value="1"/>
</dbReference>
<evidence type="ECO:0000259" key="3">
    <source>
        <dbReference type="PROSITE" id="PS50977"/>
    </source>
</evidence>
<dbReference type="Gene3D" id="1.10.357.10">
    <property type="entry name" value="Tetracycline Repressor, domain 2"/>
    <property type="match status" value="1"/>
</dbReference>
<feature type="domain" description="HTH tetR-type" evidence="3">
    <location>
        <begin position="1"/>
        <end position="50"/>
    </location>
</feature>